<evidence type="ECO:0008006" key="8">
    <source>
        <dbReference type="Google" id="ProtNLM"/>
    </source>
</evidence>
<dbReference type="Gene3D" id="1.10.150.900">
    <property type="match status" value="1"/>
</dbReference>
<evidence type="ECO:0000313" key="6">
    <source>
        <dbReference type="EMBL" id="KAL2831157.1"/>
    </source>
</evidence>
<evidence type="ECO:0000256" key="1">
    <source>
        <dbReference type="ARBA" id="ARBA00006247"/>
    </source>
</evidence>
<evidence type="ECO:0000256" key="3">
    <source>
        <dbReference type="ARBA" id="ARBA00022723"/>
    </source>
</evidence>
<name>A0ABR4ITR5_9EURO</name>
<evidence type="ECO:0000256" key="4">
    <source>
        <dbReference type="ARBA" id="ARBA00022801"/>
    </source>
</evidence>
<keyword evidence="7" id="KW-1185">Reference proteome</keyword>
<dbReference type="Proteomes" id="UP001610335">
    <property type="component" value="Unassembled WGS sequence"/>
</dbReference>
<dbReference type="EMBL" id="JBFXLS010000010">
    <property type="protein sequence ID" value="KAL2831157.1"/>
    <property type="molecule type" value="Genomic_DNA"/>
</dbReference>
<keyword evidence="4" id="KW-0378">Hydrolase</keyword>
<dbReference type="Gene3D" id="3.40.630.10">
    <property type="entry name" value="Zn peptidases"/>
    <property type="match status" value="1"/>
</dbReference>
<evidence type="ECO:0000256" key="5">
    <source>
        <dbReference type="ARBA" id="ARBA00022833"/>
    </source>
</evidence>
<dbReference type="SUPFAM" id="SSF53187">
    <property type="entry name" value="Zn-dependent exopeptidases"/>
    <property type="match status" value="1"/>
</dbReference>
<organism evidence="6 7">
    <name type="scientific">Aspergillus cavernicola</name>
    <dbReference type="NCBI Taxonomy" id="176166"/>
    <lineage>
        <taxon>Eukaryota</taxon>
        <taxon>Fungi</taxon>
        <taxon>Dikarya</taxon>
        <taxon>Ascomycota</taxon>
        <taxon>Pezizomycotina</taxon>
        <taxon>Eurotiomycetes</taxon>
        <taxon>Eurotiomycetidae</taxon>
        <taxon>Eurotiales</taxon>
        <taxon>Aspergillaceae</taxon>
        <taxon>Aspergillus</taxon>
        <taxon>Aspergillus subgen. Nidulantes</taxon>
    </lineage>
</organism>
<keyword evidence="5" id="KW-0862">Zinc</keyword>
<comment type="similarity">
    <text evidence="1">Belongs to the peptidase M20A family.</text>
</comment>
<evidence type="ECO:0000256" key="2">
    <source>
        <dbReference type="ARBA" id="ARBA00022670"/>
    </source>
</evidence>
<comment type="caution">
    <text evidence="6">The sequence shown here is derived from an EMBL/GenBank/DDBJ whole genome shotgun (WGS) entry which is preliminary data.</text>
</comment>
<dbReference type="PANTHER" id="PTHR45962:SF1">
    <property type="entry name" value="N-FATTY-ACYL-AMINO ACID SYNTHASE_HYDROLASE PM20D1"/>
    <property type="match status" value="1"/>
</dbReference>
<protein>
    <recommendedName>
        <fullName evidence="8">Peptidase M20 dimerisation domain-containing protein</fullName>
    </recommendedName>
</protein>
<keyword evidence="2" id="KW-0645">Protease</keyword>
<keyword evidence="3" id="KW-0479">Metal-binding</keyword>
<gene>
    <name evidence="6" type="ORF">BDW59DRAFT_169871</name>
</gene>
<evidence type="ECO:0000313" key="7">
    <source>
        <dbReference type="Proteomes" id="UP001610335"/>
    </source>
</evidence>
<dbReference type="InterPro" id="IPR047177">
    <property type="entry name" value="Pept_M20A"/>
</dbReference>
<dbReference type="PANTHER" id="PTHR45962">
    <property type="entry name" value="N-FATTY-ACYL-AMINO ACID SYNTHASE/HYDROLASE PM20D1"/>
    <property type="match status" value="1"/>
</dbReference>
<reference evidence="6 7" key="1">
    <citation type="submission" date="2024-07" db="EMBL/GenBank/DDBJ databases">
        <title>Section-level genome sequencing and comparative genomics of Aspergillus sections Usti and Cavernicolus.</title>
        <authorList>
            <consortium name="Lawrence Berkeley National Laboratory"/>
            <person name="Nybo J.L."/>
            <person name="Vesth T.C."/>
            <person name="Theobald S."/>
            <person name="Frisvad J.C."/>
            <person name="Larsen T.O."/>
            <person name="Kjaerboelling I."/>
            <person name="Rothschild-Mancinelli K."/>
            <person name="Lyhne E.K."/>
            <person name="Kogle M.E."/>
            <person name="Barry K."/>
            <person name="Clum A."/>
            <person name="Na H."/>
            <person name="Ledsgaard L."/>
            <person name="Lin J."/>
            <person name="Lipzen A."/>
            <person name="Kuo A."/>
            <person name="Riley R."/>
            <person name="Mondo S."/>
            <person name="LaButti K."/>
            <person name="Haridas S."/>
            <person name="Pangalinan J."/>
            <person name="Salamov A.A."/>
            <person name="Simmons B.A."/>
            <person name="Magnuson J.K."/>
            <person name="Chen J."/>
            <person name="Drula E."/>
            <person name="Henrissat B."/>
            <person name="Wiebenga A."/>
            <person name="Lubbers R.J."/>
            <person name="Gomes A.C."/>
            <person name="Makela M.R."/>
            <person name="Stajich J."/>
            <person name="Grigoriev I.V."/>
            <person name="Mortensen U.H."/>
            <person name="De vries R.P."/>
            <person name="Baker S.E."/>
            <person name="Andersen M.R."/>
        </authorList>
    </citation>
    <scope>NUCLEOTIDE SEQUENCE [LARGE SCALE GENOMIC DNA]</scope>
    <source>
        <strain evidence="6 7">CBS 600.67</strain>
    </source>
</reference>
<proteinExistence type="inferred from homology"/>
<accession>A0ABR4ITR5</accession>
<sequence length="424" mass="47683">MSKFKQRTDQPRLIIKFRADQTYYFEFHPQQILGTPPKVQDDNLSPSLQYLQDETLFLHQQVTRLSKAVQGTTITDSMIFPLIHSKAKIESINRLGLIITLDPSPETRRNGKPLLLSLHSHQDVVPINDASDWTHPSTFLQSRPRISLGKRSRDCKNGLIVLLSVVEDLLDQDWKPSRPVERYGKDGVEFILDEGSLDVVLSLSVPGGHSSVPPQHTGIGIIHFVPSQGPNHPSRQMLQYQVRYSPEYVEDWLPSALTSNNHAAAAEDIAQSRGKVVRTGAERIIKPIVEKYNLAWSRFSQANQDESEVDAPLNPVPVSPTDTETSPVWARFAGATRSVIESVPSLQGKTVIVSGDIMTGNTDTRFYWNVLRNIYRWSPARESRALNIHTVDERIGMDANLEAMVLYYDLIRAFGQWDGAGEQV</sequence>